<feature type="compositionally biased region" description="Low complexity" evidence="1">
    <location>
        <begin position="11"/>
        <end position="39"/>
    </location>
</feature>
<protein>
    <submittedName>
        <fullName evidence="2">Uncharacterized protein</fullName>
    </submittedName>
</protein>
<dbReference type="RefSeq" id="WP_144323177.1">
    <property type="nucleotide sequence ID" value="NZ_CP040916.1"/>
</dbReference>
<evidence type="ECO:0000313" key="2">
    <source>
        <dbReference type="EMBL" id="QDQ15977.1"/>
    </source>
</evidence>
<dbReference type="Proteomes" id="UP000316806">
    <property type="component" value="Chromosome"/>
</dbReference>
<dbReference type="AlphaFoldDB" id="A0A516RJY5"/>
<feature type="region of interest" description="Disordered" evidence="1">
    <location>
        <begin position="1"/>
        <end position="39"/>
    </location>
</feature>
<organism evidence="2 3">
    <name type="scientific">Streptomyces spectabilis</name>
    <dbReference type="NCBI Taxonomy" id="68270"/>
    <lineage>
        <taxon>Bacteria</taxon>
        <taxon>Bacillati</taxon>
        <taxon>Actinomycetota</taxon>
        <taxon>Actinomycetes</taxon>
        <taxon>Kitasatosporales</taxon>
        <taxon>Streptomycetaceae</taxon>
        <taxon>Streptomyces</taxon>
    </lineage>
</organism>
<evidence type="ECO:0000313" key="3">
    <source>
        <dbReference type="Proteomes" id="UP000316806"/>
    </source>
</evidence>
<feature type="region of interest" description="Disordered" evidence="1">
    <location>
        <begin position="53"/>
        <end position="77"/>
    </location>
</feature>
<feature type="compositionally biased region" description="Low complexity" evidence="1">
    <location>
        <begin position="55"/>
        <end position="77"/>
    </location>
</feature>
<gene>
    <name evidence="2" type="ORF">FH965_40070</name>
</gene>
<evidence type="ECO:0000256" key="1">
    <source>
        <dbReference type="SAM" id="MobiDB-lite"/>
    </source>
</evidence>
<dbReference type="EMBL" id="CP040916">
    <property type="protein sequence ID" value="QDQ15977.1"/>
    <property type="molecule type" value="Genomic_DNA"/>
</dbReference>
<proteinExistence type="predicted"/>
<accession>A0A516RJY5</accession>
<sequence length="77" mass="7812">MDVLGALAPQGRARPAVRNPAARTARATCTTGTGPGTGPAAFTACAAHTGRRTRTYGTTPAARTAYPARNTRTAPTT</sequence>
<name>A0A516RJY5_STRST</name>
<reference evidence="2 3" key="1">
    <citation type="journal article" date="2019" name="J. Ind. Microbiol. Biotechnol.">
        <title>The complete genomic sequence of Streptomyces spectabilis NRRL-2792 and identification of secondary metabolite biosynthetic gene clusters.</title>
        <authorList>
            <person name="Sinha A."/>
            <person name="Phillips-Salemka S."/>
            <person name="Niraula T.A."/>
            <person name="Short K.A."/>
            <person name="Niraula N.P."/>
        </authorList>
    </citation>
    <scope>NUCLEOTIDE SEQUENCE [LARGE SCALE GENOMIC DNA]</scope>
    <source>
        <strain evidence="2 3">NRRL 2792</strain>
    </source>
</reference>